<evidence type="ECO:0008006" key="3">
    <source>
        <dbReference type="Google" id="ProtNLM"/>
    </source>
</evidence>
<evidence type="ECO:0000313" key="2">
    <source>
        <dbReference type="Proteomes" id="UP000054988"/>
    </source>
</evidence>
<accession>A0A0W0EZ79</accession>
<organism evidence="1 2">
    <name type="scientific">Moniliophthora roreri</name>
    <name type="common">Frosty pod rot fungus</name>
    <name type="synonym">Monilia roreri</name>
    <dbReference type="NCBI Taxonomy" id="221103"/>
    <lineage>
        <taxon>Eukaryota</taxon>
        <taxon>Fungi</taxon>
        <taxon>Dikarya</taxon>
        <taxon>Basidiomycota</taxon>
        <taxon>Agaricomycotina</taxon>
        <taxon>Agaricomycetes</taxon>
        <taxon>Agaricomycetidae</taxon>
        <taxon>Agaricales</taxon>
        <taxon>Marasmiineae</taxon>
        <taxon>Marasmiaceae</taxon>
        <taxon>Moniliophthora</taxon>
    </lineage>
</organism>
<sequence>MPCKKRIYPLQNAFSPDLKCQVIHQAFTLGKSSTQIAIDLNMPLHIVQRVKQTWRELGMVCRDRHGKGWSGLLSPEQTKFFIALLEHSLDMYLDEAQEQLLYQHGIWISLAALSRTLRRLGYSSKKLSQAASECCED</sequence>
<comment type="caution">
    <text evidence="1">The sequence shown here is derived from an EMBL/GenBank/DDBJ whole genome shotgun (WGS) entry which is preliminary data.</text>
</comment>
<dbReference type="Proteomes" id="UP000054988">
    <property type="component" value="Unassembled WGS sequence"/>
</dbReference>
<name>A0A0W0EZ79_MONRR</name>
<dbReference type="EMBL" id="LATX01002442">
    <property type="protein sequence ID" value="KTB29234.1"/>
    <property type="molecule type" value="Genomic_DNA"/>
</dbReference>
<proteinExistence type="predicted"/>
<dbReference type="InterPro" id="IPR009057">
    <property type="entry name" value="Homeodomain-like_sf"/>
</dbReference>
<evidence type="ECO:0000313" key="1">
    <source>
        <dbReference type="EMBL" id="KTB29234.1"/>
    </source>
</evidence>
<dbReference type="eggNOG" id="ENOG502T32M">
    <property type="taxonomic scope" value="Eukaryota"/>
</dbReference>
<dbReference type="AlphaFoldDB" id="A0A0W0EZ79"/>
<dbReference type="SUPFAM" id="SSF46689">
    <property type="entry name" value="Homeodomain-like"/>
    <property type="match status" value="1"/>
</dbReference>
<reference evidence="1 2" key="1">
    <citation type="submission" date="2015-12" db="EMBL/GenBank/DDBJ databases">
        <title>Draft genome sequence of Moniliophthora roreri, the causal agent of frosty pod rot of cacao.</title>
        <authorList>
            <person name="Aime M.C."/>
            <person name="Diaz-Valderrama J.R."/>
            <person name="Kijpornyongpan T."/>
            <person name="Phillips-Mora W."/>
        </authorList>
    </citation>
    <scope>NUCLEOTIDE SEQUENCE [LARGE SCALE GENOMIC DNA]</scope>
    <source>
        <strain evidence="1 2">MCA 2952</strain>
    </source>
</reference>
<protein>
    <recommendedName>
        <fullName evidence="3">Transposase</fullName>
    </recommendedName>
</protein>
<gene>
    <name evidence="1" type="ORF">WG66_18186</name>
</gene>